<dbReference type="RefSeq" id="WP_114369822.1">
    <property type="nucleotide sequence ID" value="NZ_CP031092.1"/>
</dbReference>
<evidence type="ECO:0000256" key="1">
    <source>
        <dbReference type="ARBA" id="ARBA00023125"/>
    </source>
</evidence>
<dbReference type="GO" id="GO:0003677">
    <property type="term" value="F:DNA binding"/>
    <property type="evidence" value="ECO:0007669"/>
    <property type="project" value="UniProtKB-KW"/>
</dbReference>
<keyword evidence="4" id="KW-1185">Reference proteome</keyword>
<dbReference type="PANTHER" id="PTHR46558">
    <property type="entry name" value="TRACRIPTIONAL REGULATORY PROTEIN-RELATED-RELATED"/>
    <property type="match status" value="1"/>
</dbReference>
<proteinExistence type="predicted"/>
<dbReference type="Proteomes" id="UP000252100">
    <property type="component" value="Chromosome"/>
</dbReference>
<evidence type="ECO:0000313" key="3">
    <source>
        <dbReference type="EMBL" id="AXF54587.1"/>
    </source>
</evidence>
<dbReference type="InterPro" id="IPR001387">
    <property type="entry name" value="Cro/C1-type_HTH"/>
</dbReference>
<gene>
    <name evidence="3" type="ORF">DT065_00190</name>
</gene>
<dbReference type="AlphaFoldDB" id="A0A345BUF6"/>
<dbReference type="EMBL" id="CP031092">
    <property type="protein sequence ID" value="AXF54587.1"/>
    <property type="molecule type" value="Genomic_DNA"/>
</dbReference>
<dbReference type="Gene3D" id="1.10.260.40">
    <property type="entry name" value="lambda repressor-like DNA-binding domains"/>
    <property type="match status" value="1"/>
</dbReference>
<dbReference type="OrthoDB" id="72638at2"/>
<dbReference type="PANTHER" id="PTHR46558:SF11">
    <property type="entry name" value="HTH-TYPE TRANSCRIPTIONAL REGULATOR XRE"/>
    <property type="match status" value="1"/>
</dbReference>
<dbReference type="InterPro" id="IPR010982">
    <property type="entry name" value="Lambda_DNA-bd_dom_sf"/>
</dbReference>
<feature type="domain" description="HTH cro/C1-type" evidence="2">
    <location>
        <begin position="6"/>
        <end position="60"/>
    </location>
</feature>
<dbReference type="CDD" id="cd00093">
    <property type="entry name" value="HTH_XRE"/>
    <property type="match status" value="1"/>
</dbReference>
<organism evidence="3 4">
    <name type="scientific">Salicibibacter kimchii</name>
    <dbReference type="NCBI Taxonomy" id="2099786"/>
    <lineage>
        <taxon>Bacteria</taxon>
        <taxon>Bacillati</taxon>
        <taxon>Bacillota</taxon>
        <taxon>Bacilli</taxon>
        <taxon>Bacillales</taxon>
        <taxon>Bacillaceae</taxon>
        <taxon>Salicibibacter</taxon>
    </lineage>
</organism>
<dbReference type="Pfam" id="PF01381">
    <property type="entry name" value="HTH_3"/>
    <property type="match status" value="1"/>
</dbReference>
<accession>A0A345BUF6</accession>
<sequence>MLKERLIQLRKSNKKTQKEIASILGITRPAYTAYERGNRSPDYDTLKKIADHYDVSTDFLLGHTDDPKEKEEEPKMFAYGGFDDMSEEEMQELEEYAQLMRKRRKRLEKLFKEDRDK</sequence>
<name>A0A345BUF6_9BACI</name>
<keyword evidence="1" id="KW-0238">DNA-binding</keyword>
<dbReference type="SMART" id="SM00530">
    <property type="entry name" value="HTH_XRE"/>
    <property type="match status" value="1"/>
</dbReference>
<evidence type="ECO:0000259" key="2">
    <source>
        <dbReference type="PROSITE" id="PS50943"/>
    </source>
</evidence>
<dbReference type="KEGG" id="rue:DT065_00190"/>
<protein>
    <submittedName>
        <fullName evidence="3">XRE family transcriptional regulator</fullName>
    </submittedName>
</protein>
<evidence type="ECO:0000313" key="4">
    <source>
        <dbReference type="Proteomes" id="UP000252100"/>
    </source>
</evidence>
<reference evidence="3 4" key="1">
    <citation type="journal article" date="2018" name="J. Microbiol.">
        <title>Salicibibacter kimchii gen. nov., sp. nov., a moderately halophilic and alkalitolerant bacterium in the family Bacillaceae, isolated from kimchi.</title>
        <authorList>
            <person name="Jang J.Y."/>
            <person name="Oh Y.J."/>
            <person name="Lim S.K."/>
            <person name="Park H.K."/>
            <person name="Lee C."/>
            <person name="Kim J.Y."/>
            <person name="Lee M.A."/>
            <person name="Choi H.J."/>
        </authorList>
    </citation>
    <scope>NUCLEOTIDE SEQUENCE [LARGE SCALE GENOMIC DNA]</scope>
    <source>
        <strain evidence="3 4">NKC1-1</strain>
    </source>
</reference>
<dbReference type="PROSITE" id="PS50943">
    <property type="entry name" value="HTH_CROC1"/>
    <property type="match status" value="1"/>
</dbReference>
<dbReference type="SUPFAM" id="SSF47413">
    <property type="entry name" value="lambda repressor-like DNA-binding domains"/>
    <property type="match status" value="1"/>
</dbReference>